<dbReference type="NCBIfam" id="NF003617">
    <property type="entry name" value="PRK05261.1-2"/>
    <property type="match status" value="1"/>
</dbReference>
<evidence type="ECO:0000256" key="1">
    <source>
        <dbReference type="ARBA" id="ARBA00001964"/>
    </source>
</evidence>
<dbReference type="NCBIfam" id="NF003621">
    <property type="entry name" value="PRK05261.1-6"/>
    <property type="match status" value="1"/>
</dbReference>
<keyword evidence="3 5" id="KW-0786">Thiamine pyrophosphate</keyword>
<dbReference type="RefSeq" id="WP_344173274.1">
    <property type="nucleotide sequence ID" value="NZ_BAAARY010000014.1"/>
</dbReference>
<comment type="similarity">
    <text evidence="2 5">Belongs to the XFP family.</text>
</comment>
<dbReference type="Pfam" id="PF09363">
    <property type="entry name" value="XFP_C"/>
    <property type="match status" value="1"/>
</dbReference>
<reference evidence="10" key="1">
    <citation type="journal article" date="2019" name="Int. J. Syst. Evol. Microbiol.">
        <title>The Global Catalogue of Microorganisms (GCM) 10K type strain sequencing project: providing services to taxonomists for standard genome sequencing and annotation.</title>
        <authorList>
            <consortium name="The Broad Institute Genomics Platform"/>
            <consortium name="The Broad Institute Genome Sequencing Center for Infectious Disease"/>
            <person name="Wu L."/>
            <person name="Ma J."/>
        </authorList>
    </citation>
    <scope>NUCLEOTIDE SEQUENCE [LARGE SCALE GENOMIC DNA]</scope>
    <source>
        <strain evidence="10">JCM 3367</strain>
    </source>
</reference>
<dbReference type="PROSITE" id="PS60002">
    <property type="entry name" value="PHOSPHOKETOLASE_1"/>
    <property type="match status" value="1"/>
</dbReference>
<proteinExistence type="inferred from homology"/>
<feature type="domain" description="Xylulose 5-phosphate/Fructose 6-phosphate phosphoketolase C-terminal" evidence="7">
    <location>
        <begin position="586"/>
        <end position="787"/>
    </location>
</feature>
<dbReference type="PROSITE" id="PS60003">
    <property type="entry name" value="PHOSPHOKETOLASE_2"/>
    <property type="match status" value="1"/>
</dbReference>
<evidence type="ECO:0000256" key="3">
    <source>
        <dbReference type="ARBA" id="ARBA00023052"/>
    </source>
</evidence>
<accession>A0ABP6AY97</accession>
<keyword evidence="10" id="KW-1185">Reference proteome</keyword>
<dbReference type="PANTHER" id="PTHR31273">
    <property type="entry name" value="PHOSPHOKETOLASE-RELATED"/>
    <property type="match status" value="1"/>
</dbReference>
<dbReference type="HAMAP" id="MF_01403">
    <property type="entry name" value="Phosphoketolase"/>
    <property type="match status" value="1"/>
</dbReference>
<dbReference type="PANTHER" id="PTHR31273:SF0">
    <property type="entry name" value="PHOSPHOKETOLASE-RELATED"/>
    <property type="match status" value="1"/>
</dbReference>
<feature type="region of interest" description="Disordered" evidence="6">
    <location>
        <begin position="770"/>
        <end position="792"/>
    </location>
</feature>
<dbReference type="InterPro" id="IPR023962">
    <property type="entry name" value="Phosphoketolase"/>
</dbReference>
<dbReference type="PIRSF" id="PIRSF017245">
    <property type="entry name" value="Phosphoketolase"/>
    <property type="match status" value="1"/>
</dbReference>
<comment type="cofactor">
    <cofactor evidence="1 5">
        <name>thiamine diphosphate</name>
        <dbReference type="ChEBI" id="CHEBI:58937"/>
    </cofactor>
</comment>
<evidence type="ECO:0000256" key="5">
    <source>
        <dbReference type="HAMAP-Rule" id="MF_01403"/>
    </source>
</evidence>
<dbReference type="InterPro" id="IPR005593">
    <property type="entry name" value="Xul5P/Fru6P_PKetolase"/>
</dbReference>
<dbReference type="NCBIfam" id="NF003619">
    <property type="entry name" value="PRK05261.1-4"/>
    <property type="match status" value="1"/>
</dbReference>
<dbReference type="InterPro" id="IPR019789">
    <property type="entry name" value="Xul5P/Fru6P_PKetolase_ThDP_BS"/>
</dbReference>
<dbReference type="InterPro" id="IPR029061">
    <property type="entry name" value="THDP-binding"/>
</dbReference>
<dbReference type="Pfam" id="PF03894">
    <property type="entry name" value="XFP"/>
    <property type="match status" value="1"/>
</dbReference>
<protein>
    <recommendedName>
        <fullName evidence="5">Probable phosphoketolase</fullName>
        <ecNumber evidence="5">4.1.2.-</ecNumber>
    </recommendedName>
</protein>
<feature type="domain" description="Xylulose 5-phosphate/Fructose 6-phosphate phosphoketolase N-terminal" evidence="8">
    <location>
        <begin position="12"/>
        <end position="371"/>
    </location>
</feature>
<evidence type="ECO:0000256" key="4">
    <source>
        <dbReference type="ARBA" id="ARBA00023239"/>
    </source>
</evidence>
<dbReference type="InterPro" id="IPR009014">
    <property type="entry name" value="Transketo_C/PFOR_II"/>
</dbReference>
<feature type="compositionally biased region" description="Basic and acidic residues" evidence="6">
    <location>
        <begin position="771"/>
        <end position="780"/>
    </location>
</feature>
<dbReference type="Proteomes" id="UP001499978">
    <property type="component" value="Unassembled WGS sequence"/>
</dbReference>
<evidence type="ECO:0000256" key="2">
    <source>
        <dbReference type="ARBA" id="ARBA00005623"/>
    </source>
</evidence>
<keyword evidence="4 5" id="KW-0456">Lyase</keyword>
<dbReference type="EMBL" id="BAAARY010000014">
    <property type="protein sequence ID" value="GAA2528064.1"/>
    <property type="molecule type" value="Genomic_DNA"/>
</dbReference>
<evidence type="ECO:0000259" key="8">
    <source>
        <dbReference type="Pfam" id="PF09364"/>
    </source>
</evidence>
<evidence type="ECO:0000256" key="6">
    <source>
        <dbReference type="SAM" id="MobiDB-lite"/>
    </source>
</evidence>
<sequence length="792" mass="87629">MTAAVTESPLTGVELDRIDAYWRAANYLTVGQIYLRENPLLSEPLTAGHIKPRLLGHWGTSPGLNLVYAHLSRMITLRDLSVLYVTGPGHGGPALVANTWLEGTYSELYPTVSRDATGMTRLFRQFSTPGGIPSHVAPEVPGSIHEGGELGYSLMHAYGAAFDNPDLLVACVVGDGEAETGPLAASWLSNVFLNPARDGAVLPILHLNGYKIANPTVLARIPAEDLRSLLRGYGHEPYEVTSEDPREAHQLMAAALGSALDDIAQIQRLARRGGPARRPRWPMIVMRTPKGWTGPAIVDGLPVAGTFRAHQVPLPHPREDPRQLAALESWLRSYRPQELFDADGVPRDDVLLAPPRGNARMSANPAANGGVMLRDLALPDFREYAVPSPGPGLADVEPTRALGAWLRDVIDANRDRFRLFGPDEVASNRLGDAFTVTDRVFLADTVPGDDHLSPDGRVMEVLSEHLCQGWLEGYLLTGRHGVFTSYEAFIHVVDSMVNQHAKWLKVTRDIAWRRPIASLNYLLSSHVWRQDHNGFSHQDPGFIDHVINKKAEIVRVYLPPDANTLLVTMDRCLRSRNLINVVVAGKQVEPLWLDMAEAQSHCERGLGIWAWASNDAGVEPDVVLACAGDVPTMETLAAVGLLREHLPQLRVRVVNVVDLMRLQPDSEHPNGLKDKQFDTVFTTDRPIIFAYHGYPGVIHRLTYRRTNHPNLHVRGYKEEGTTTTPFDMVMLNDLDRFHLVIDVIDRVPGLGATAAHLRQAMIDARQQCRAHTREHGEDHPTITQWRWSGGDS</sequence>
<evidence type="ECO:0000259" key="7">
    <source>
        <dbReference type="Pfam" id="PF09363"/>
    </source>
</evidence>
<dbReference type="SUPFAM" id="SSF52518">
    <property type="entry name" value="Thiamin diphosphate-binding fold (THDP-binding)"/>
    <property type="match status" value="2"/>
</dbReference>
<evidence type="ECO:0000313" key="10">
    <source>
        <dbReference type="Proteomes" id="UP001499978"/>
    </source>
</evidence>
<organism evidence="9 10">
    <name type="scientific">Pilimelia columellifera subsp. columellifera</name>
    <dbReference type="NCBI Taxonomy" id="706583"/>
    <lineage>
        <taxon>Bacteria</taxon>
        <taxon>Bacillati</taxon>
        <taxon>Actinomycetota</taxon>
        <taxon>Actinomycetes</taxon>
        <taxon>Micromonosporales</taxon>
        <taxon>Micromonosporaceae</taxon>
        <taxon>Pilimelia</taxon>
    </lineage>
</organism>
<dbReference type="InterPro" id="IPR019790">
    <property type="entry name" value="Xul5P/Fru6P_PKetolase_CS"/>
</dbReference>
<dbReference type="InterPro" id="IPR018970">
    <property type="entry name" value="Xul5P/Fru6P_PKetolase_N"/>
</dbReference>
<dbReference type="NCBIfam" id="NF003616">
    <property type="entry name" value="PRK05261.1-1"/>
    <property type="match status" value="1"/>
</dbReference>
<evidence type="ECO:0000313" key="9">
    <source>
        <dbReference type="EMBL" id="GAA2528064.1"/>
    </source>
</evidence>
<dbReference type="InterPro" id="IPR018969">
    <property type="entry name" value="Xul5P/Fru6P_PKetolase_C"/>
</dbReference>
<comment type="caution">
    <text evidence="9">The sequence shown here is derived from an EMBL/GenBank/DDBJ whole genome shotgun (WGS) entry which is preliminary data.</text>
</comment>
<dbReference type="Pfam" id="PF09364">
    <property type="entry name" value="XFP_N"/>
    <property type="match status" value="1"/>
</dbReference>
<name>A0ABP6AY97_9ACTN</name>
<dbReference type="Gene3D" id="3.40.50.920">
    <property type="match status" value="1"/>
</dbReference>
<dbReference type="Gene3D" id="3.40.50.970">
    <property type="match status" value="2"/>
</dbReference>
<dbReference type="EC" id="4.1.2.-" evidence="5"/>
<gene>
    <name evidence="9" type="ORF">GCM10010201_28720</name>
</gene>